<keyword evidence="7 8" id="KW-0472">Membrane</keyword>
<evidence type="ECO:0000256" key="4">
    <source>
        <dbReference type="ARBA" id="ARBA00022519"/>
    </source>
</evidence>
<dbReference type="PRINTS" id="PR00812">
    <property type="entry name" value="BCTERIALGSPF"/>
</dbReference>
<dbReference type="InterPro" id="IPR003004">
    <property type="entry name" value="GspF/PilC"/>
</dbReference>
<feature type="transmembrane region" description="Helical" evidence="8">
    <location>
        <begin position="380"/>
        <end position="399"/>
    </location>
</feature>
<evidence type="ECO:0000256" key="3">
    <source>
        <dbReference type="ARBA" id="ARBA00022475"/>
    </source>
</evidence>
<dbReference type="InterPro" id="IPR042094">
    <property type="entry name" value="T2SS_GspF_sf"/>
</dbReference>
<sequence>MARFRYRAYDEKGNVIEREVVYPSQEVLLSELQSQGIYVVELEVLEEEEKKKEEKPSFSFRRRVSDRDISIFCRQLGTMVQAGVPLVEALNVIAEQMPDRRLSEASQEVARMISEGMSVSAAMRKFPHVFPELVVNLMLVGEETGKIDVALLKASEYYEKMATIKGKIKSASFYPTFVVIVAVTIVSGILYFLVPTFAQIYSSLGGELPLPTQMLIAASNALRNNLPLILIFLIGSALVFRYLYTTNYGFRRSVHAFMLRIPKMGSLFQKSAMAQFARTMATLFSSGVALERSFEISKQVVGNTIIKEALEAAGKGVVEGQPMYRALEKTGVFPKLVVAMVRVGEDTGKLDQMLETIARFYEDEVDRTVDGLIKLIEPMLIVFIGGAVGLILIALYMPIFKLGELIK</sequence>
<dbReference type="STRING" id="638303.Thal_1040"/>
<keyword evidence="6 8" id="KW-1133">Transmembrane helix</keyword>
<accession>D3SLP2</accession>
<evidence type="ECO:0000256" key="5">
    <source>
        <dbReference type="ARBA" id="ARBA00022692"/>
    </source>
</evidence>
<evidence type="ECO:0000256" key="1">
    <source>
        <dbReference type="ARBA" id="ARBA00004429"/>
    </source>
</evidence>
<evidence type="ECO:0000256" key="8">
    <source>
        <dbReference type="SAM" id="Phobius"/>
    </source>
</evidence>
<dbReference type="AlphaFoldDB" id="D3SLP2"/>
<dbReference type="HOGENOM" id="CLU_035032_2_2_0"/>
<evidence type="ECO:0000313" key="10">
    <source>
        <dbReference type="EMBL" id="ADC89672.1"/>
    </source>
</evidence>
<organism evidence="10 11">
    <name type="scientific">Thermocrinis albus (strain DSM 14484 / JCM 11386 / HI 11/12)</name>
    <dbReference type="NCBI Taxonomy" id="638303"/>
    <lineage>
        <taxon>Bacteria</taxon>
        <taxon>Pseudomonadati</taxon>
        <taxon>Aquificota</taxon>
        <taxon>Aquificia</taxon>
        <taxon>Aquificales</taxon>
        <taxon>Aquificaceae</taxon>
        <taxon>Thermocrinis</taxon>
    </lineage>
</organism>
<proteinExistence type="inferred from homology"/>
<dbReference type="PANTHER" id="PTHR30012">
    <property type="entry name" value="GENERAL SECRETION PATHWAY PROTEIN"/>
    <property type="match status" value="1"/>
</dbReference>
<feature type="transmembrane region" description="Helical" evidence="8">
    <location>
        <begin position="226"/>
        <end position="244"/>
    </location>
</feature>
<evidence type="ECO:0000256" key="7">
    <source>
        <dbReference type="ARBA" id="ARBA00023136"/>
    </source>
</evidence>
<dbReference type="Pfam" id="PF00482">
    <property type="entry name" value="T2SSF"/>
    <property type="match status" value="2"/>
</dbReference>
<reference evidence="11" key="1">
    <citation type="journal article" date="2010" name="Stand. Genomic Sci.">
        <title>Complete genome sequence of Thermocrinis albus type strain (HI 11/12T).</title>
        <authorList>
            <person name="Wirth R."/>
            <person name="Sikorski J."/>
            <person name="Brambilla E."/>
            <person name="Misra M."/>
            <person name="Lapidus A."/>
            <person name="Copeland A."/>
            <person name="Nolan M."/>
            <person name="Lucas S."/>
            <person name="Chen F."/>
            <person name="Tice H."/>
            <person name="Cheng J.F."/>
            <person name="Han C."/>
            <person name="Detter J.C."/>
            <person name="Tapia R."/>
            <person name="Bruce D."/>
            <person name="Goodwin L."/>
            <person name="Pitluck S."/>
            <person name="Pati A."/>
            <person name="Anderson I."/>
            <person name="Ivanova N."/>
            <person name="Mavromatis K."/>
            <person name="Mikhailova N."/>
            <person name="Chen A."/>
            <person name="Palaniappan K."/>
            <person name="Bilek Y."/>
            <person name="Hader T."/>
            <person name="Land M."/>
            <person name="Hauser L."/>
            <person name="Chang Y.J."/>
            <person name="Jeffries C.D."/>
            <person name="Tindall B.J."/>
            <person name="Rohde M."/>
            <person name="Goker M."/>
            <person name="Bristow J."/>
            <person name="Eisen J.A."/>
            <person name="Markowitz V."/>
            <person name="Hugenholtz P."/>
            <person name="Kyrpides N.C."/>
            <person name="Klenk H.P."/>
        </authorList>
    </citation>
    <scope>NUCLEOTIDE SEQUENCE [LARGE SCALE GENOMIC DNA]</scope>
    <source>
        <strain evidence="11">DSM 14484 / JCM 11386 / HI 11/12</strain>
    </source>
</reference>
<feature type="domain" description="Type II secretion system protein GspF" evidence="9">
    <location>
        <begin position="72"/>
        <end position="195"/>
    </location>
</feature>
<name>D3SLP2_THEAH</name>
<dbReference type="eggNOG" id="COG1459">
    <property type="taxonomic scope" value="Bacteria"/>
</dbReference>
<dbReference type="EMBL" id="CP001931">
    <property type="protein sequence ID" value="ADC89672.1"/>
    <property type="molecule type" value="Genomic_DNA"/>
</dbReference>
<dbReference type="Proteomes" id="UP000002043">
    <property type="component" value="Chromosome"/>
</dbReference>
<feature type="transmembrane region" description="Helical" evidence="8">
    <location>
        <begin position="173"/>
        <end position="194"/>
    </location>
</feature>
<dbReference type="RefSeq" id="WP_012992078.1">
    <property type="nucleotide sequence ID" value="NC_013894.1"/>
</dbReference>
<dbReference type="KEGG" id="tal:Thal_1040"/>
<keyword evidence="5 8" id="KW-0812">Transmembrane</keyword>
<dbReference type="OrthoDB" id="9805682at2"/>
<keyword evidence="3" id="KW-1003">Cell membrane</keyword>
<feature type="domain" description="Type II secretion system protein GspF" evidence="9">
    <location>
        <begin position="276"/>
        <end position="398"/>
    </location>
</feature>
<evidence type="ECO:0000256" key="6">
    <source>
        <dbReference type="ARBA" id="ARBA00022989"/>
    </source>
</evidence>
<comment type="subcellular location">
    <subcellularLocation>
        <location evidence="1">Cell inner membrane</location>
        <topology evidence="1">Multi-pass membrane protein</topology>
    </subcellularLocation>
</comment>
<comment type="similarity">
    <text evidence="2">Belongs to the GSP F family.</text>
</comment>
<dbReference type="InterPro" id="IPR018076">
    <property type="entry name" value="T2SS_GspF_dom"/>
</dbReference>
<dbReference type="Gene3D" id="1.20.81.30">
    <property type="entry name" value="Type II secretion system (T2SS), domain F"/>
    <property type="match status" value="2"/>
</dbReference>
<dbReference type="FunFam" id="1.20.81.30:FF:000001">
    <property type="entry name" value="Type II secretion system protein F"/>
    <property type="match status" value="2"/>
</dbReference>
<gene>
    <name evidence="10" type="ordered locus">Thal_1040</name>
</gene>
<evidence type="ECO:0000313" key="11">
    <source>
        <dbReference type="Proteomes" id="UP000002043"/>
    </source>
</evidence>
<dbReference type="GO" id="GO:0005886">
    <property type="term" value="C:plasma membrane"/>
    <property type="evidence" value="ECO:0007669"/>
    <property type="project" value="UniProtKB-SubCell"/>
</dbReference>
<evidence type="ECO:0000256" key="2">
    <source>
        <dbReference type="ARBA" id="ARBA00005745"/>
    </source>
</evidence>
<evidence type="ECO:0000259" key="9">
    <source>
        <dbReference type="Pfam" id="PF00482"/>
    </source>
</evidence>
<protein>
    <submittedName>
        <fullName evidence="10">Type II secretion system F domain protein</fullName>
    </submittedName>
</protein>
<keyword evidence="4" id="KW-0997">Cell inner membrane</keyword>
<keyword evidence="11" id="KW-1185">Reference proteome</keyword>
<dbReference type="PANTHER" id="PTHR30012:SF0">
    <property type="entry name" value="TYPE II SECRETION SYSTEM PROTEIN F-RELATED"/>
    <property type="match status" value="1"/>
</dbReference>